<dbReference type="PRINTS" id="PR00376">
    <property type="entry name" value="IL1BCENZYME"/>
</dbReference>
<comment type="similarity">
    <text evidence="1 7">Belongs to the peptidase C14A family.</text>
</comment>
<keyword evidence="3" id="KW-0053">Apoptosis</keyword>
<dbReference type="InterPro" id="IPR011600">
    <property type="entry name" value="Pept_C14_caspase"/>
</dbReference>
<dbReference type="GO" id="GO:0045751">
    <property type="term" value="P:negative regulation of Toll signaling pathway"/>
    <property type="evidence" value="ECO:0007669"/>
    <property type="project" value="UniProtKB-ARBA"/>
</dbReference>
<evidence type="ECO:0000259" key="8">
    <source>
        <dbReference type="PROSITE" id="PS50207"/>
    </source>
</evidence>
<evidence type="ECO:0000256" key="3">
    <source>
        <dbReference type="ARBA" id="ARBA00022703"/>
    </source>
</evidence>
<evidence type="ECO:0000256" key="6">
    <source>
        <dbReference type="ARBA" id="ARBA00023145"/>
    </source>
</evidence>
<dbReference type="KEGG" id="clec:106665510"/>
<dbReference type="AlphaFoldDB" id="A0A8I6RLA0"/>
<keyword evidence="11" id="KW-1185">Reference proteome</keyword>
<dbReference type="PANTHER" id="PTHR10454">
    <property type="entry name" value="CASPASE"/>
    <property type="match status" value="1"/>
</dbReference>
<dbReference type="PROSITE" id="PS01121">
    <property type="entry name" value="CASPASE_HIS"/>
    <property type="match status" value="1"/>
</dbReference>
<evidence type="ECO:0000256" key="5">
    <source>
        <dbReference type="ARBA" id="ARBA00022807"/>
    </source>
</evidence>
<dbReference type="PROSITE" id="PS50207">
    <property type="entry name" value="CASPASE_P10"/>
    <property type="match status" value="1"/>
</dbReference>
<keyword evidence="6" id="KW-0865">Zymogen</keyword>
<evidence type="ECO:0000313" key="11">
    <source>
        <dbReference type="Proteomes" id="UP000494040"/>
    </source>
</evidence>
<dbReference type="PROSITE" id="PS01122">
    <property type="entry name" value="CASPASE_CYS"/>
    <property type="match status" value="1"/>
</dbReference>
<dbReference type="InterPro" id="IPR033139">
    <property type="entry name" value="Caspase_cys_AS"/>
</dbReference>
<dbReference type="InterPro" id="IPR002398">
    <property type="entry name" value="Pept_C14"/>
</dbReference>
<name>A0A8I6RLA0_CIMLE</name>
<evidence type="ECO:0000256" key="2">
    <source>
        <dbReference type="ARBA" id="ARBA00022670"/>
    </source>
</evidence>
<dbReference type="GO" id="GO:0045476">
    <property type="term" value="P:nurse cell apoptotic process"/>
    <property type="evidence" value="ECO:0007669"/>
    <property type="project" value="UniProtKB-ARBA"/>
</dbReference>
<evidence type="ECO:0000256" key="4">
    <source>
        <dbReference type="ARBA" id="ARBA00022801"/>
    </source>
</evidence>
<feature type="domain" description="Caspase family p10" evidence="8">
    <location>
        <begin position="190"/>
        <end position="285"/>
    </location>
</feature>
<keyword evidence="4" id="KW-0378">Hydrolase</keyword>
<dbReference type="GO" id="GO:1990525">
    <property type="term" value="F:BIR domain binding"/>
    <property type="evidence" value="ECO:0007669"/>
    <property type="project" value="UniProtKB-ARBA"/>
</dbReference>
<proteinExistence type="inferred from homology"/>
<dbReference type="SMART" id="SM00115">
    <property type="entry name" value="CASc"/>
    <property type="match status" value="1"/>
</dbReference>
<evidence type="ECO:0000256" key="7">
    <source>
        <dbReference type="RuleBase" id="RU003971"/>
    </source>
</evidence>
<dbReference type="FunFam" id="3.40.50.1460:FF:000001">
    <property type="entry name" value="Caspase-3 preproprotein"/>
    <property type="match status" value="1"/>
</dbReference>
<organism evidence="10 11">
    <name type="scientific">Cimex lectularius</name>
    <name type="common">Bed bug</name>
    <name type="synonym">Acanthia lectularia</name>
    <dbReference type="NCBI Taxonomy" id="79782"/>
    <lineage>
        <taxon>Eukaryota</taxon>
        <taxon>Metazoa</taxon>
        <taxon>Ecdysozoa</taxon>
        <taxon>Arthropoda</taxon>
        <taxon>Hexapoda</taxon>
        <taxon>Insecta</taxon>
        <taxon>Pterygota</taxon>
        <taxon>Neoptera</taxon>
        <taxon>Paraneoptera</taxon>
        <taxon>Hemiptera</taxon>
        <taxon>Heteroptera</taxon>
        <taxon>Panheteroptera</taxon>
        <taxon>Cimicomorpha</taxon>
        <taxon>Cimicidae</taxon>
        <taxon>Cimex</taxon>
    </lineage>
</organism>
<dbReference type="InterPro" id="IPR016129">
    <property type="entry name" value="Caspase_his_AS"/>
</dbReference>
<protein>
    <recommendedName>
        <fullName evidence="12">Caspase</fullName>
    </recommendedName>
</protein>
<dbReference type="GO" id="GO:0016322">
    <property type="term" value="P:neuron remodeling"/>
    <property type="evidence" value="ECO:0007669"/>
    <property type="project" value="UniProtKB-ARBA"/>
</dbReference>
<accession>A0A8I6RLA0</accession>
<dbReference type="OMA" id="WHYFTAT"/>
<dbReference type="InterPro" id="IPR015917">
    <property type="entry name" value="Pept_C14A"/>
</dbReference>
<sequence>MDGDSIDAKIANGSKVDEPDILGFRPKSRDVPKMARMSVEKDAYFYKMTHKKRGIAVIFNHEKFLVGNLTDRTGTNADSEALEKCFTKLGFDVMVFKDLSCSELISQVEKVAEMDHSDNDCLVMCILSHGEENFIFACDTLYKHEEIWGPFTADKCPTLAGKPKMFFIQACQGKKLDPGIRVTQVDSSPYSYKIPIHADFLIAYSTIPGFFSWRNTGKGSWFIQALTAELEESAFLYDMLTILTFVNRRVAVDFESNVPGNTMMDAQKQMPCITSMLTRLVKFPEIKNK</sequence>
<evidence type="ECO:0008006" key="12">
    <source>
        <dbReference type="Google" id="ProtNLM"/>
    </source>
</evidence>
<dbReference type="GO" id="GO:0043525">
    <property type="term" value="P:positive regulation of neuron apoptotic process"/>
    <property type="evidence" value="ECO:0007669"/>
    <property type="project" value="TreeGrafter"/>
</dbReference>
<dbReference type="GO" id="GO:0006508">
    <property type="term" value="P:proteolysis"/>
    <property type="evidence" value="ECO:0007669"/>
    <property type="project" value="UniProtKB-KW"/>
</dbReference>
<dbReference type="Proteomes" id="UP000494040">
    <property type="component" value="Unassembled WGS sequence"/>
</dbReference>
<keyword evidence="5" id="KW-0788">Thiol protease</keyword>
<dbReference type="PROSITE" id="PS50208">
    <property type="entry name" value="CASPASE_P20"/>
    <property type="match status" value="1"/>
</dbReference>
<dbReference type="Pfam" id="PF00656">
    <property type="entry name" value="Peptidase_C14"/>
    <property type="match status" value="1"/>
</dbReference>
<dbReference type="InterPro" id="IPR029030">
    <property type="entry name" value="Caspase-like_dom_sf"/>
</dbReference>
<keyword evidence="2" id="KW-0645">Protease</keyword>
<evidence type="ECO:0000256" key="1">
    <source>
        <dbReference type="ARBA" id="ARBA00010134"/>
    </source>
</evidence>
<dbReference type="Gene3D" id="3.40.50.1460">
    <property type="match status" value="1"/>
</dbReference>
<dbReference type="InterPro" id="IPR002138">
    <property type="entry name" value="Pept_C14_p10"/>
</dbReference>
<dbReference type="PANTHER" id="PTHR10454:SF245">
    <property type="entry name" value="CASPASE-RELATED"/>
    <property type="match status" value="1"/>
</dbReference>
<evidence type="ECO:0000313" key="10">
    <source>
        <dbReference type="EnsemblMetazoa" id="XP_014247452.1"/>
    </source>
</evidence>
<dbReference type="GO" id="GO:0004197">
    <property type="term" value="F:cysteine-type endopeptidase activity"/>
    <property type="evidence" value="ECO:0007669"/>
    <property type="project" value="InterPro"/>
</dbReference>
<dbReference type="CDD" id="cd00032">
    <property type="entry name" value="CASc"/>
    <property type="match status" value="1"/>
</dbReference>
<feature type="domain" description="Caspase family p20" evidence="9">
    <location>
        <begin position="52"/>
        <end position="175"/>
    </location>
</feature>
<dbReference type="SUPFAM" id="SSF52129">
    <property type="entry name" value="Caspase-like"/>
    <property type="match status" value="1"/>
</dbReference>
<reference evidence="10" key="1">
    <citation type="submission" date="2022-01" db="UniProtKB">
        <authorList>
            <consortium name="EnsemblMetazoa"/>
        </authorList>
    </citation>
    <scope>IDENTIFICATION</scope>
</reference>
<evidence type="ECO:0000259" key="9">
    <source>
        <dbReference type="PROSITE" id="PS50208"/>
    </source>
</evidence>
<gene>
    <name evidence="10" type="primary">106665510</name>
</gene>
<dbReference type="OrthoDB" id="6116485at2759"/>
<dbReference type="InterPro" id="IPR001309">
    <property type="entry name" value="Pept_C14_p20"/>
</dbReference>
<dbReference type="EnsemblMetazoa" id="XM_014391966.2">
    <property type="protein sequence ID" value="XP_014247452.1"/>
    <property type="gene ID" value="LOC106665510"/>
</dbReference>
<dbReference type="GO" id="GO:0005737">
    <property type="term" value="C:cytoplasm"/>
    <property type="evidence" value="ECO:0007669"/>
    <property type="project" value="TreeGrafter"/>
</dbReference>